<dbReference type="InterPro" id="IPR036890">
    <property type="entry name" value="HATPase_C_sf"/>
</dbReference>
<dbReference type="CDD" id="cd06225">
    <property type="entry name" value="HAMP"/>
    <property type="match status" value="1"/>
</dbReference>
<dbReference type="EMBL" id="DVNB01000087">
    <property type="protein sequence ID" value="HIU57871.1"/>
    <property type="molecule type" value="Genomic_DNA"/>
</dbReference>
<dbReference type="InterPro" id="IPR005467">
    <property type="entry name" value="His_kinase_dom"/>
</dbReference>
<evidence type="ECO:0000256" key="2">
    <source>
        <dbReference type="ARBA" id="ARBA00004141"/>
    </source>
</evidence>
<dbReference type="SUPFAM" id="SSF47384">
    <property type="entry name" value="Homodimeric domain of signal transducing histidine kinase"/>
    <property type="match status" value="1"/>
</dbReference>
<dbReference type="EC" id="2.7.13.3" evidence="3"/>
<organism evidence="17 18">
    <name type="scientific">Candidatus Ornithomonoglobus merdipullorum</name>
    <dbReference type="NCBI Taxonomy" id="2840895"/>
    <lineage>
        <taxon>Bacteria</taxon>
        <taxon>Bacillati</taxon>
        <taxon>Bacillota</taxon>
        <taxon>Clostridia</taxon>
        <taxon>Candidatus Ornithomonoglobus</taxon>
    </lineage>
</organism>
<sequence length="361" mass="40773">MKRSDGTSKKYFRLTDILGLFAAITFSTFLAAMLIVFGITFFMVRTGTFRITENALPDAERLILLIAVLSFIVNLIFIIIAGQICLKPVDKLINGINRLACGDYDIRMDIGKPFGRLSVIKTLSDSFNRLASELRNTEMLRSDFINNFSHEFKTPIVSIAGFANLLKKGGLSRDIAFEYIDIIEEESRRLAYMSTNILNLTKIENQMILTEVKAFNLSEQIRSCILLFEDKWTRKNIELCINFKEHMISANEELLKHVWINLIDNAVKFSPENGSIVFDIGQDSLYLYVSITNSGKTIPPEVQKKIFNKFYQADESHSSQGNGIGLAIVKRVTELHNGSVKVSSRDGVTTFTVTLPKNQNI</sequence>
<evidence type="ECO:0000256" key="1">
    <source>
        <dbReference type="ARBA" id="ARBA00000085"/>
    </source>
</evidence>
<dbReference type="InterPro" id="IPR003660">
    <property type="entry name" value="HAMP_dom"/>
</dbReference>
<dbReference type="Proteomes" id="UP000824109">
    <property type="component" value="Unassembled WGS sequence"/>
</dbReference>
<evidence type="ECO:0000259" key="16">
    <source>
        <dbReference type="PROSITE" id="PS50885"/>
    </source>
</evidence>
<evidence type="ECO:0000256" key="3">
    <source>
        <dbReference type="ARBA" id="ARBA00012438"/>
    </source>
</evidence>
<evidence type="ECO:0000256" key="8">
    <source>
        <dbReference type="ARBA" id="ARBA00022989"/>
    </source>
</evidence>
<comment type="catalytic activity">
    <reaction evidence="1">
        <text>ATP + protein L-histidine = ADP + protein N-phospho-L-histidine.</text>
        <dbReference type="EC" id="2.7.13.3"/>
    </reaction>
</comment>
<keyword evidence="10" id="KW-0843">Virulence</keyword>
<dbReference type="Gene3D" id="3.30.565.10">
    <property type="entry name" value="Histidine kinase-like ATPase, C-terminal domain"/>
    <property type="match status" value="1"/>
</dbReference>
<keyword evidence="11 14" id="KW-0472">Membrane</keyword>
<dbReference type="CDD" id="cd00075">
    <property type="entry name" value="HATPase"/>
    <property type="match status" value="1"/>
</dbReference>
<dbReference type="GO" id="GO:0000155">
    <property type="term" value="F:phosphorelay sensor kinase activity"/>
    <property type="evidence" value="ECO:0007669"/>
    <property type="project" value="InterPro"/>
</dbReference>
<feature type="domain" description="Histidine kinase" evidence="15">
    <location>
        <begin position="147"/>
        <end position="359"/>
    </location>
</feature>
<evidence type="ECO:0000313" key="18">
    <source>
        <dbReference type="Proteomes" id="UP000824109"/>
    </source>
</evidence>
<reference evidence="17" key="2">
    <citation type="journal article" date="2021" name="PeerJ">
        <title>Extensive microbial diversity within the chicken gut microbiome revealed by metagenomics and culture.</title>
        <authorList>
            <person name="Gilroy R."/>
            <person name="Ravi A."/>
            <person name="Getino M."/>
            <person name="Pursley I."/>
            <person name="Horton D.L."/>
            <person name="Alikhan N.F."/>
            <person name="Baker D."/>
            <person name="Gharbi K."/>
            <person name="Hall N."/>
            <person name="Watson M."/>
            <person name="Adriaenssens E.M."/>
            <person name="Foster-Nyarko E."/>
            <person name="Jarju S."/>
            <person name="Secka A."/>
            <person name="Antonio M."/>
            <person name="Oren A."/>
            <person name="Chaudhuri R.R."/>
            <person name="La Ragione R."/>
            <person name="Hildebrand F."/>
            <person name="Pallen M.J."/>
        </authorList>
    </citation>
    <scope>NUCLEOTIDE SEQUENCE</scope>
    <source>
        <strain evidence="17">USAMLcec3-3695</strain>
    </source>
</reference>
<evidence type="ECO:0000259" key="15">
    <source>
        <dbReference type="PROSITE" id="PS50109"/>
    </source>
</evidence>
<keyword evidence="9" id="KW-0902">Two-component regulatory system</keyword>
<evidence type="ECO:0000256" key="9">
    <source>
        <dbReference type="ARBA" id="ARBA00023012"/>
    </source>
</evidence>
<evidence type="ECO:0000256" key="11">
    <source>
        <dbReference type="ARBA" id="ARBA00023136"/>
    </source>
</evidence>
<dbReference type="CDD" id="cd00082">
    <property type="entry name" value="HisKA"/>
    <property type="match status" value="1"/>
</dbReference>
<feature type="transmembrane region" description="Helical" evidence="14">
    <location>
        <begin position="62"/>
        <end position="86"/>
    </location>
</feature>
<feature type="transmembrane region" description="Helical" evidence="14">
    <location>
        <begin position="20"/>
        <end position="42"/>
    </location>
</feature>
<dbReference type="InterPro" id="IPR036097">
    <property type="entry name" value="HisK_dim/P_sf"/>
</dbReference>
<reference evidence="17" key="1">
    <citation type="submission" date="2020-10" db="EMBL/GenBank/DDBJ databases">
        <authorList>
            <person name="Gilroy R."/>
        </authorList>
    </citation>
    <scope>NUCLEOTIDE SEQUENCE</scope>
    <source>
        <strain evidence="17">USAMLcec3-3695</strain>
    </source>
</reference>
<dbReference type="InterPro" id="IPR050398">
    <property type="entry name" value="HssS/ArlS-like"/>
</dbReference>
<dbReference type="SMART" id="SM00388">
    <property type="entry name" value="HisKA"/>
    <property type="match status" value="1"/>
</dbReference>
<comment type="subcellular location">
    <subcellularLocation>
        <location evidence="2">Membrane</location>
        <topology evidence="2">Multi-pass membrane protein</topology>
    </subcellularLocation>
</comment>
<dbReference type="PROSITE" id="PS50109">
    <property type="entry name" value="HIS_KIN"/>
    <property type="match status" value="1"/>
</dbReference>
<evidence type="ECO:0000256" key="6">
    <source>
        <dbReference type="ARBA" id="ARBA00022692"/>
    </source>
</evidence>
<keyword evidence="8 14" id="KW-1133">Transmembrane helix</keyword>
<dbReference type="InterPro" id="IPR004358">
    <property type="entry name" value="Sig_transdc_His_kin-like_C"/>
</dbReference>
<feature type="domain" description="HAMP" evidence="16">
    <location>
        <begin position="86"/>
        <end position="139"/>
    </location>
</feature>
<dbReference type="Gene3D" id="1.10.287.130">
    <property type="match status" value="1"/>
</dbReference>
<evidence type="ECO:0000256" key="12">
    <source>
        <dbReference type="ARBA" id="ARBA00037219"/>
    </source>
</evidence>
<dbReference type="AlphaFoldDB" id="A0A9D1MCQ6"/>
<dbReference type="PANTHER" id="PTHR45528:SF11">
    <property type="entry name" value="HISTIDINE KINASE"/>
    <property type="match status" value="1"/>
</dbReference>
<proteinExistence type="predicted"/>
<dbReference type="PROSITE" id="PS50885">
    <property type="entry name" value="HAMP"/>
    <property type="match status" value="1"/>
</dbReference>
<dbReference type="SUPFAM" id="SSF55874">
    <property type="entry name" value="ATPase domain of HSP90 chaperone/DNA topoisomerase II/histidine kinase"/>
    <property type="match status" value="1"/>
</dbReference>
<dbReference type="Pfam" id="PF00512">
    <property type="entry name" value="HisKA"/>
    <property type="match status" value="1"/>
</dbReference>
<dbReference type="Pfam" id="PF02518">
    <property type="entry name" value="HATPase_c"/>
    <property type="match status" value="1"/>
</dbReference>
<gene>
    <name evidence="17" type="ORF">IAA61_08720</name>
</gene>
<keyword evidence="5" id="KW-0808">Transferase</keyword>
<dbReference type="PRINTS" id="PR00344">
    <property type="entry name" value="BCTRLSENSOR"/>
</dbReference>
<evidence type="ECO:0000256" key="14">
    <source>
        <dbReference type="SAM" id="Phobius"/>
    </source>
</evidence>
<name>A0A9D1MCQ6_9FIRM</name>
<keyword evidence="7 17" id="KW-0418">Kinase</keyword>
<dbReference type="SMART" id="SM00387">
    <property type="entry name" value="HATPase_c"/>
    <property type="match status" value="1"/>
</dbReference>
<evidence type="ECO:0000256" key="7">
    <source>
        <dbReference type="ARBA" id="ARBA00022777"/>
    </source>
</evidence>
<accession>A0A9D1MCQ6</accession>
<evidence type="ECO:0000313" key="17">
    <source>
        <dbReference type="EMBL" id="HIU57871.1"/>
    </source>
</evidence>
<evidence type="ECO:0000256" key="13">
    <source>
        <dbReference type="ARBA" id="ARBA00040841"/>
    </source>
</evidence>
<dbReference type="GO" id="GO:0005886">
    <property type="term" value="C:plasma membrane"/>
    <property type="evidence" value="ECO:0007669"/>
    <property type="project" value="TreeGrafter"/>
</dbReference>
<dbReference type="FunFam" id="3.30.565.10:FF:000006">
    <property type="entry name" value="Sensor histidine kinase WalK"/>
    <property type="match status" value="1"/>
</dbReference>
<dbReference type="InterPro" id="IPR003661">
    <property type="entry name" value="HisK_dim/P_dom"/>
</dbReference>
<protein>
    <recommendedName>
        <fullName evidence="13">Heme sensor protein HssS</fullName>
        <ecNumber evidence="3">2.7.13.3</ecNumber>
    </recommendedName>
</protein>
<dbReference type="Gene3D" id="6.10.340.10">
    <property type="match status" value="1"/>
</dbReference>
<comment type="function">
    <text evidence="12">Member of the two-component regulatory system HssS/HssR involved in intracellular heme homeostasis and tempering of staphylococcal virulence. HssS functions as a heme sensor histidine kinase which is autophosphorylated at a histidine residue and transfers its phosphate group to an aspartate residue of HssR. HssR/HssS activates the expression of hrtAB, an efflux pump, in response to extracellular heme, hemin, hemoglobin or blood.</text>
</comment>
<dbReference type="InterPro" id="IPR003594">
    <property type="entry name" value="HATPase_dom"/>
</dbReference>
<evidence type="ECO:0000256" key="4">
    <source>
        <dbReference type="ARBA" id="ARBA00022553"/>
    </source>
</evidence>
<keyword evidence="4" id="KW-0597">Phosphoprotein</keyword>
<comment type="caution">
    <text evidence="17">The sequence shown here is derived from an EMBL/GenBank/DDBJ whole genome shotgun (WGS) entry which is preliminary data.</text>
</comment>
<evidence type="ECO:0000256" key="10">
    <source>
        <dbReference type="ARBA" id="ARBA00023026"/>
    </source>
</evidence>
<dbReference type="PANTHER" id="PTHR45528">
    <property type="entry name" value="SENSOR HISTIDINE KINASE CPXA"/>
    <property type="match status" value="1"/>
</dbReference>
<evidence type="ECO:0000256" key="5">
    <source>
        <dbReference type="ARBA" id="ARBA00022679"/>
    </source>
</evidence>
<keyword evidence="6 14" id="KW-0812">Transmembrane</keyword>